<evidence type="ECO:0000313" key="2">
    <source>
        <dbReference type="Proteomes" id="UP001150603"/>
    </source>
</evidence>
<proteinExistence type="predicted"/>
<evidence type="ECO:0000313" key="1">
    <source>
        <dbReference type="EMBL" id="KAJ1929998.1"/>
    </source>
</evidence>
<feature type="non-terminal residue" evidence="1">
    <location>
        <position position="278"/>
    </location>
</feature>
<dbReference type="Proteomes" id="UP001150603">
    <property type="component" value="Unassembled WGS sequence"/>
</dbReference>
<protein>
    <submittedName>
        <fullName evidence="1">Uncharacterized protein</fullName>
    </submittedName>
</protein>
<name>A0ACC1IYA1_9FUNG</name>
<accession>A0ACC1IYA1</accession>
<sequence>MAETPMLSRRMPDAASIISAAQKKGLTIDPIGKLDRITIYLGASFYGVTLLLFVYAFFNRKYPPIRAKNILLTGLAVFAGIMEFVGDIATNGHVELVGVWSNCKVWCLWFRVFFAYIFTAAIGIRTYALYRVFVQHRPYSGLGFYAPIIGIFSMLLAFCLTTQFVSDEKTVKYVPELEMCTYVWAFRGACLGLLWLAWLVVFYFVFKIRNITSSFNERIESIICCLLAFTLVLFTTLMHTLHPEYPLNQGYRVANTFVDFCACNVAIFVILGYPCFQC</sequence>
<reference evidence="1" key="1">
    <citation type="submission" date="2022-07" db="EMBL/GenBank/DDBJ databases">
        <title>Phylogenomic reconstructions and comparative analyses of Kickxellomycotina fungi.</title>
        <authorList>
            <person name="Reynolds N.K."/>
            <person name="Stajich J.E."/>
            <person name="Barry K."/>
            <person name="Grigoriev I.V."/>
            <person name="Crous P."/>
            <person name="Smith M.E."/>
        </authorList>
    </citation>
    <scope>NUCLEOTIDE SEQUENCE</scope>
    <source>
        <strain evidence="1">NRRL 5244</strain>
    </source>
</reference>
<organism evidence="1 2">
    <name type="scientific">Linderina macrospora</name>
    <dbReference type="NCBI Taxonomy" id="4868"/>
    <lineage>
        <taxon>Eukaryota</taxon>
        <taxon>Fungi</taxon>
        <taxon>Fungi incertae sedis</taxon>
        <taxon>Zoopagomycota</taxon>
        <taxon>Kickxellomycotina</taxon>
        <taxon>Kickxellomycetes</taxon>
        <taxon>Kickxellales</taxon>
        <taxon>Kickxellaceae</taxon>
        <taxon>Linderina</taxon>
    </lineage>
</organism>
<comment type="caution">
    <text evidence="1">The sequence shown here is derived from an EMBL/GenBank/DDBJ whole genome shotgun (WGS) entry which is preliminary data.</text>
</comment>
<dbReference type="EMBL" id="JANBPW010006449">
    <property type="protein sequence ID" value="KAJ1929998.1"/>
    <property type="molecule type" value="Genomic_DNA"/>
</dbReference>
<keyword evidence="2" id="KW-1185">Reference proteome</keyword>
<gene>
    <name evidence="1" type="ORF">FBU59_006997</name>
</gene>